<feature type="region of interest" description="Disordered" evidence="1">
    <location>
        <begin position="232"/>
        <end position="256"/>
    </location>
</feature>
<keyword evidence="2" id="KW-0472">Membrane</keyword>
<protein>
    <submittedName>
        <fullName evidence="3">Uncharacterized protein</fullName>
    </submittedName>
</protein>
<evidence type="ECO:0000313" key="3">
    <source>
        <dbReference type="EMBL" id="KZF26418.1"/>
    </source>
</evidence>
<feature type="compositionally biased region" description="Low complexity" evidence="1">
    <location>
        <begin position="155"/>
        <end position="169"/>
    </location>
</feature>
<dbReference type="RefSeq" id="XP_018191973.1">
    <property type="nucleotide sequence ID" value="XM_018328996.1"/>
</dbReference>
<feature type="region of interest" description="Disordered" evidence="1">
    <location>
        <begin position="155"/>
        <end position="178"/>
    </location>
</feature>
<name>A0A165JMB1_XYLHT</name>
<organism evidence="3 4">
    <name type="scientific">Xylona heveae (strain CBS 132557 / TC161)</name>
    <dbReference type="NCBI Taxonomy" id="1328760"/>
    <lineage>
        <taxon>Eukaryota</taxon>
        <taxon>Fungi</taxon>
        <taxon>Dikarya</taxon>
        <taxon>Ascomycota</taxon>
        <taxon>Pezizomycotina</taxon>
        <taxon>Xylonomycetes</taxon>
        <taxon>Xylonales</taxon>
        <taxon>Xylonaceae</taxon>
        <taxon>Xylona</taxon>
    </lineage>
</organism>
<dbReference type="AlphaFoldDB" id="A0A165JMB1"/>
<dbReference type="OrthoDB" id="5599753at2759"/>
<dbReference type="EMBL" id="KV407454">
    <property type="protein sequence ID" value="KZF26418.1"/>
    <property type="molecule type" value="Genomic_DNA"/>
</dbReference>
<feature type="compositionally biased region" description="Low complexity" evidence="1">
    <location>
        <begin position="62"/>
        <end position="71"/>
    </location>
</feature>
<evidence type="ECO:0000313" key="4">
    <source>
        <dbReference type="Proteomes" id="UP000076632"/>
    </source>
</evidence>
<feature type="region of interest" description="Disordered" evidence="1">
    <location>
        <begin position="40"/>
        <end position="71"/>
    </location>
</feature>
<sequence>MAGRSTTATFLAIVSSTSAIGIAYLFYRHADLARRVQHDMRKGSLSKESVPDSASDEGQKPSITSSASSSSTTTIATSTFDNIESIPKSILSGDEQVFIVYDAARKTVPTARLPDHLTRDELLNAYVRRNMVTFATWYPQAWALKALCKKYAAASEAETSGTSGTPPRTTRSELRPKAPHETFASAYIRNLNFQVGDIVCGVHRVLVRTSAKIEFSTEMPGPATTTMISEETQGAQDARAVSASSSSSPSANPVKGGRLVISIKDTNSIFDHDDGDADHKMTTFTTESIMWKDTEETRPIPLEVGPMIWLHELASWSLLEGGVNYVVGLKKK</sequence>
<evidence type="ECO:0000256" key="2">
    <source>
        <dbReference type="SAM" id="Phobius"/>
    </source>
</evidence>
<gene>
    <name evidence="3" type="ORF">L228DRAFT_12143</name>
</gene>
<accession>A0A165JMB1</accession>
<feature type="transmembrane region" description="Helical" evidence="2">
    <location>
        <begin position="6"/>
        <end position="27"/>
    </location>
</feature>
<evidence type="ECO:0000256" key="1">
    <source>
        <dbReference type="SAM" id="MobiDB-lite"/>
    </source>
</evidence>
<feature type="compositionally biased region" description="Low complexity" evidence="1">
    <location>
        <begin position="238"/>
        <end position="251"/>
    </location>
</feature>
<keyword evidence="2" id="KW-0812">Transmembrane</keyword>
<keyword evidence="2" id="KW-1133">Transmembrane helix</keyword>
<keyword evidence="4" id="KW-1185">Reference proteome</keyword>
<dbReference type="GeneID" id="28894133"/>
<proteinExistence type="predicted"/>
<dbReference type="InParanoid" id="A0A165JMB1"/>
<reference evidence="3 4" key="1">
    <citation type="journal article" date="2016" name="Fungal Biol.">
        <title>The genome of Xylona heveae provides a window into fungal endophytism.</title>
        <authorList>
            <person name="Gazis R."/>
            <person name="Kuo A."/>
            <person name="Riley R."/>
            <person name="LaButti K."/>
            <person name="Lipzen A."/>
            <person name="Lin J."/>
            <person name="Amirebrahimi M."/>
            <person name="Hesse C.N."/>
            <person name="Spatafora J.W."/>
            <person name="Henrissat B."/>
            <person name="Hainaut M."/>
            <person name="Grigoriev I.V."/>
            <person name="Hibbett D.S."/>
        </authorList>
    </citation>
    <scope>NUCLEOTIDE SEQUENCE [LARGE SCALE GENOMIC DNA]</scope>
    <source>
        <strain evidence="3 4">TC161</strain>
    </source>
</reference>
<dbReference type="Proteomes" id="UP000076632">
    <property type="component" value="Unassembled WGS sequence"/>
</dbReference>